<dbReference type="Ensembl" id="ENSSANT00000054502.1">
    <property type="protein sequence ID" value="ENSSANP00000051285.1"/>
    <property type="gene ID" value="ENSSANG00000025702.1"/>
</dbReference>
<accession>A0A671P1V2</accession>
<dbReference type="InterPro" id="IPR036179">
    <property type="entry name" value="Ig-like_dom_sf"/>
</dbReference>
<evidence type="ECO:0000313" key="1">
    <source>
        <dbReference type="Ensembl" id="ENSSANP00000051285.1"/>
    </source>
</evidence>
<protein>
    <recommendedName>
        <fullName evidence="3">Ig-like domain-containing protein</fullName>
    </recommendedName>
</protein>
<evidence type="ECO:0000313" key="2">
    <source>
        <dbReference type="Proteomes" id="UP000472260"/>
    </source>
</evidence>
<dbReference type="AlphaFoldDB" id="A0A671P1V2"/>
<sequence>MTQFSDGTELTQPGSEVVRPGASLIISCKVSGYSLTENSYATGWI</sequence>
<dbReference type="InterPro" id="IPR013783">
    <property type="entry name" value="Ig-like_fold"/>
</dbReference>
<reference evidence="1" key="1">
    <citation type="submission" date="2025-08" db="UniProtKB">
        <authorList>
            <consortium name="Ensembl"/>
        </authorList>
    </citation>
    <scope>IDENTIFICATION</scope>
</reference>
<evidence type="ECO:0008006" key="3">
    <source>
        <dbReference type="Google" id="ProtNLM"/>
    </source>
</evidence>
<dbReference type="Gene3D" id="2.60.40.10">
    <property type="entry name" value="Immunoglobulins"/>
    <property type="match status" value="1"/>
</dbReference>
<name>A0A671P1V2_9TELE</name>
<proteinExistence type="predicted"/>
<dbReference type="SUPFAM" id="SSF48726">
    <property type="entry name" value="Immunoglobulin"/>
    <property type="match status" value="1"/>
</dbReference>
<reference evidence="1" key="2">
    <citation type="submission" date="2025-09" db="UniProtKB">
        <authorList>
            <consortium name="Ensembl"/>
        </authorList>
    </citation>
    <scope>IDENTIFICATION</scope>
</reference>
<dbReference type="Proteomes" id="UP000472260">
    <property type="component" value="Unassembled WGS sequence"/>
</dbReference>
<keyword evidence="2" id="KW-1185">Reference proteome</keyword>
<organism evidence="1 2">
    <name type="scientific">Sinocyclocheilus anshuiensis</name>
    <dbReference type="NCBI Taxonomy" id="1608454"/>
    <lineage>
        <taxon>Eukaryota</taxon>
        <taxon>Metazoa</taxon>
        <taxon>Chordata</taxon>
        <taxon>Craniata</taxon>
        <taxon>Vertebrata</taxon>
        <taxon>Euteleostomi</taxon>
        <taxon>Actinopterygii</taxon>
        <taxon>Neopterygii</taxon>
        <taxon>Teleostei</taxon>
        <taxon>Ostariophysi</taxon>
        <taxon>Cypriniformes</taxon>
        <taxon>Cyprinidae</taxon>
        <taxon>Cyprininae</taxon>
        <taxon>Sinocyclocheilus</taxon>
    </lineage>
</organism>